<evidence type="ECO:0000313" key="1">
    <source>
        <dbReference type="EMBL" id="KIY74327.1"/>
    </source>
</evidence>
<evidence type="ECO:0000313" key="2">
    <source>
        <dbReference type="Proteomes" id="UP000054007"/>
    </source>
</evidence>
<proteinExistence type="predicted"/>
<protein>
    <recommendedName>
        <fullName evidence="3">F-box domain-containing protein</fullName>
    </recommendedName>
</protein>
<keyword evidence="2" id="KW-1185">Reference proteome</keyword>
<dbReference type="EMBL" id="KN880431">
    <property type="protein sequence ID" value="KIY74327.1"/>
    <property type="molecule type" value="Genomic_DNA"/>
</dbReference>
<evidence type="ECO:0008006" key="3">
    <source>
        <dbReference type="Google" id="ProtNLM"/>
    </source>
</evidence>
<dbReference type="Proteomes" id="UP000054007">
    <property type="component" value="Unassembled WGS sequence"/>
</dbReference>
<gene>
    <name evidence="1" type="ORF">CYLTODRAFT_439245</name>
</gene>
<reference evidence="1 2" key="1">
    <citation type="journal article" date="2015" name="Fungal Genet. Biol.">
        <title>Evolution of novel wood decay mechanisms in Agaricales revealed by the genome sequences of Fistulina hepatica and Cylindrobasidium torrendii.</title>
        <authorList>
            <person name="Floudas D."/>
            <person name="Held B.W."/>
            <person name="Riley R."/>
            <person name="Nagy L.G."/>
            <person name="Koehler G."/>
            <person name="Ransdell A.S."/>
            <person name="Younus H."/>
            <person name="Chow J."/>
            <person name="Chiniquy J."/>
            <person name="Lipzen A."/>
            <person name="Tritt A."/>
            <person name="Sun H."/>
            <person name="Haridas S."/>
            <person name="LaButti K."/>
            <person name="Ohm R.A."/>
            <person name="Kues U."/>
            <person name="Blanchette R.A."/>
            <person name="Grigoriev I.V."/>
            <person name="Minto R.E."/>
            <person name="Hibbett D.S."/>
        </authorList>
    </citation>
    <scope>NUCLEOTIDE SEQUENCE [LARGE SCALE GENOMIC DNA]</scope>
    <source>
        <strain evidence="1 2">FP15055 ss-10</strain>
    </source>
</reference>
<name>A0A0D7BV92_9AGAR</name>
<feature type="non-terminal residue" evidence="1">
    <location>
        <position position="112"/>
    </location>
</feature>
<organism evidence="1 2">
    <name type="scientific">Cylindrobasidium torrendii FP15055 ss-10</name>
    <dbReference type="NCBI Taxonomy" id="1314674"/>
    <lineage>
        <taxon>Eukaryota</taxon>
        <taxon>Fungi</taxon>
        <taxon>Dikarya</taxon>
        <taxon>Basidiomycota</taxon>
        <taxon>Agaricomycotina</taxon>
        <taxon>Agaricomycetes</taxon>
        <taxon>Agaricomycetidae</taxon>
        <taxon>Agaricales</taxon>
        <taxon>Marasmiineae</taxon>
        <taxon>Physalacriaceae</taxon>
        <taxon>Cylindrobasidium</taxon>
    </lineage>
</organism>
<dbReference type="AlphaFoldDB" id="A0A0D7BV92"/>
<dbReference type="OrthoDB" id="2995911at2759"/>
<accession>A0A0D7BV92</accession>
<sequence>MNLDARQPSSPWKNLPVDIVRDILEGIAYRSVDDALSCIVLSKATKSWIEPILYHTIFLAFRIKDRLQGRERRAMRLEFALRAKGPAFCQRYIKRARFHGITTRFEDNVLRV</sequence>